<proteinExistence type="predicted"/>
<name>A0A087V1X7_STEMI</name>
<evidence type="ECO:0000313" key="1">
    <source>
        <dbReference type="EMBL" id="KFM83616.1"/>
    </source>
</evidence>
<gene>
    <name evidence="1" type="ORF">X975_01394</name>
</gene>
<accession>A0A087V1X7</accession>
<sequence>MVKFIHGVKEMMENWAIIQKVPVTDQRKLKAFVEKKLLILPVEELTAHALHLLVNCILGEKEDMED</sequence>
<feature type="non-terminal residue" evidence="1">
    <location>
        <position position="66"/>
    </location>
</feature>
<organism evidence="1 2">
    <name type="scientific">Stegodyphus mimosarum</name>
    <name type="common">African social velvet spider</name>
    <dbReference type="NCBI Taxonomy" id="407821"/>
    <lineage>
        <taxon>Eukaryota</taxon>
        <taxon>Metazoa</taxon>
        <taxon>Ecdysozoa</taxon>
        <taxon>Arthropoda</taxon>
        <taxon>Chelicerata</taxon>
        <taxon>Arachnida</taxon>
        <taxon>Araneae</taxon>
        <taxon>Araneomorphae</taxon>
        <taxon>Entelegynae</taxon>
        <taxon>Eresoidea</taxon>
        <taxon>Eresidae</taxon>
        <taxon>Stegodyphus</taxon>
    </lineage>
</organism>
<dbReference type="AlphaFoldDB" id="A0A087V1X7"/>
<evidence type="ECO:0000313" key="2">
    <source>
        <dbReference type="Proteomes" id="UP000054359"/>
    </source>
</evidence>
<keyword evidence="2" id="KW-1185">Reference proteome</keyword>
<dbReference type="Proteomes" id="UP000054359">
    <property type="component" value="Unassembled WGS sequence"/>
</dbReference>
<reference evidence="1 2" key="1">
    <citation type="submission" date="2013-11" db="EMBL/GenBank/DDBJ databases">
        <title>Genome sequencing of Stegodyphus mimosarum.</title>
        <authorList>
            <person name="Bechsgaard J."/>
        </authorList>
    </citation>
    <scope>NUCLEOTIDE SEQUENCE [LARGE SCALE GENOMIC DNA]</scope>
</reference>
<dbReference type="EMBL" id="KL868957">
    <property type="protein sequence ID" value="KFM83616.1"/>
    <property type="molecule type" value="Genomic_DNA"/>
</dbReference>
<protein>
    <submittedName>
        <fullName evidence="1">Uncharacterized protein</fullName>
    </submittedName>
</protein>